<dbReference type="SUPFAM" id="SSF82657">
    <property type="entry name" value="BolA-like"/>
    <property type="match status" value="1"/>
</dbReference>
<dbReference type="PIRSF" id="PIRSF003113">
    <property type="entry name" value="BolA"/>
    <property type="match status" value="1"/>
</dbReference>
<evidence type="ECO:0000256" key="1">
    <source>
        <dbReference type="ARBA" id="ARBA00005578"/>
    </source>
</evidence>
<name>A0A2P5SY86_9GAMM</name>
<accession>A0A2P5SY86</accession>
<dbReference type="RefSeq" id="WP_136131701.1">
    <property type="nucleotide sequence ID" value="NZ_PDKS01000002.1"/>
</dbReference>
<dbReference type="EMBL" id="PDKS01000002">
    <property type="protein sequence ID" value="PPI87296.1"/>
    <property type="molecule type" value="Genomic_DNA"/>
</dbReference>
<gene>
    <name evidence="3" type="ORF">CRV11_02080</name>
</gene>
<evidence type="ECO:0000256" key="2">
    <source>
        <dbReference type="RuleBase" id="RU003860"/>
    </source>
</evidence>
<protein>
    <recommendedName>
        <fullName evidence="5">BolA family transcriptional regulator</fullName>
    </recommendedName>
</protein>
<dbReference type="OrthoDB" id="9812890at2"/>
<dbReference type="InterPro" id="IPR002634">
    <property type="entry name" value="BolA"/>
</dbReference>
<dbReference type="PANTHER" id="PTHR46229:SF4">
    <property type="entry name" value="ACID STRESS PROTEIN IBAG"/>
    <property type="match status" value="1"/>
</dbReference>
<sequence>MKVNDIQSLLITSLPLEKVYVTSDSDNYFKIIAIGEVFSTLNYVQKQQLVYKPLAEYIANKTIHAVSIKTYTPKEWSKNKQRNNI</sequence>
<dbReference type="InterPro" id="IPR050961">
    <property type="entry name" value="BolA/IbaG_stress_morph_reg"/>
</dbReference>
<comment type="similarity">
    <text evidence="1 2">Belongs to the BolA/IbaG family.</text>
</comment>
<dbReference type="Gene3D" id="3.30.300.90">
    <property type="entry name" value="BolA-like"/>
    <property type="match status" value="1"/>
</dbReference>
<organism evidence="3 4">
    <name type="scientific">Candidatus Pantoea edessiphila</name>
    <dbReference type="NCBI Taxonomy" id="2044610"/>
    <lineage>
        <taxon>Bacteria</taxon>
        <taxon>Pseudomonadati</taxon>
        <taxon>Pseudomonadota</taxon>
        <taxon>Gammaproteobacteria</taxon>
        <taxon>Enterobacterales</taxon>
        <taxon>Erwiniaceae</taxon>
        <taxon>Pantoea</taxon>
    </lineage>
</organism>
<proteinExistence type="inferred from homology"/>
<evidence type="ECO:0000313" key="4">
    <source>
        <dbReference type="Proteomes" id="UP000296034"/>
    </source>
</evidence>
<comment type="caution">
    <text evidence="3">The sequence shown here is derived from an EMBL/GenBank/DDBJ whole genome shotgun (WGS) entry which is preliminary data.</text>
</comment>
<evidence type="ECO:0008006" key="5">
    <source>
        <dbReference type="Google" id="ProtNLM"/>
    </source>
</evidence>
<dbReference type="Proteomes" id="UP000296034">
    <property type="component" value="Unassembled WGS sequence"/>
</dbReference>
<dbReference type="InterPro" id="IPR036065">
    <property type="entry name" value="BolA-like_sf"/>
</dbReference>
<evidence type="ECO:0000313" key="3">
    <source>
        <dbReference type="EMBL" id="PPI87296.1"/>
    </source>
</evidence>
<dbReference type="PANTHER" id="PTHR46229">
    <property type="entry name" value="BOLA TRANSCRIPTION REGULATOR"/>
    <property type="match status" value="1"/>
</dbReference>
<reference evidence="3 4" key="1">
    <citation type="journal article" date="2018" name="Genome Biol. Evol.">
        <title>Cladogenesis and Genomic Streamlining in Extracellular Endosymbionts of Tropical Stink Bugs.</title>
        <authorList>
            <person name="Otero-Bravo A."/>
            <person name="Goffredi S."/>
            <person name="Sabree Z.L."/>
        </authorList>
    </citation>
    <scope>NUCLEOTIDE SEQUENCE [LARGE SCALE GENOMIC DNA]</scope>
    <source>
        <strain evidence="3 4">SoET</strain>
    </source>
</reference>
<dbReference type="AlphaFoldDB" id="A0A2P5SY86"/>
<dbReference type="Pfam" id="PF01722">
    <property type="entry name" value="BolA"/>
    <property type="match status" value="1"/>
</dbReference>